<feature type="transmembrane region" description="Helical" evidence="6">
    <location>
        <begin position="77"/>
        <end position="97"/>
    </location>
</feature>
<proteinExistence type="predicted"/>
<reference evidence="8" key="1">
    <citation type="submission" date="2023-03" db="EMBL/GenBank/DDBJ databases">
        <title>Near-Complete genome sequence of Lipomyces tetrasporous NRRL Y-64009, an oleaginous yeast capable of growing on lignocellulosic hydrolysates.</title>
        <authorList>
            <consortium name="Lawrence Berkeley National Laboratory"/>
            <person name="Jagtap S.S."/>
            <person name="Liu J.-J."/>
            <person name="Walukiewicz H.E."/>
            <person name="Pangilinan J."/>
            <person name="Lipzen A."/>
            <person name="Ahrendt S."/>
            <person name="Koriabine M."/>
            <person name="Cobaugh K."/>
            <person name="Salamov A."/>
            <person name="Yoshinaga Y."/>
            <person name="Ng V."/>
            <person name="Daum C."/>
            <person name="Grigoriev I.V."/>
            <person name="Slininger P.J."/>
            <person name="Dien B.S."/>
            <person name="Jin Y.-S."/>
            <person name="Rao C.V."/>
        </authorList>
    </citation>
    <scope>NUCLEOTIDE SEQUENCE</scope>
    <source>
        <strain evidence="8">NRRL Y-64009</strain>
    </source>
</reference>
<dbReference type="Proteomes" id="UP001217417">
    <property type="component" value="Unassembled WGS sequence"/>
</dbReference>
<comment type="subcellular location">
    <subcellularLocation>
        <location evidence="1">Membrane</location>
        <topology evidence="1">Multi-pass membrane protein</topology>
    </subcellularLocation>
</comment>
<dbReference type="InterPro" id="IPR008253">
    <property type="entry name" value="Marvel"/>
</dbReference>
<protein>
    <recommendedName>
        <fullName evidence="7">MARVEL domain-containing protein</fullName>
    </recommendedName>
</protein>
<feature type="region of interest" description="Disordered" evidence="5">
    <location>
        <begin position="171"/>
        <end position="206"/>
    </location>
</feature>
<feature type="transmembrane region" description="Helical" evidence="6">
    <location>
        <begin position="7"/>
        <end position="30"/>
    </location>
</feature>
<dbReference type="RefSeq" id="XP_056040662.1">
    <property type="nucleotide sequence ID" value="XM_056188798.1"/>
</dbReference>
<dbReference type="Pfam" id="PF01284">
    <property type="entry name" value="MARVEL"/>
    <property type="match status" value="1"/>
</dbReference>
<keyword evidence="2 6" id="KW-0812">Transmembrane</keyword>
<keyword evidence="9" id="KW-1185">Reference proteome</keyword>
<dbReference type="PANTHER" id="PTHR37451:SF1">
    <property type="entry name" value="MARVEL DOMAIN-CONTAINING PROTEIN"/>
    <property type="match status" value="1"/>
</dbReference>
<evidence type="ECO:0000256" key="1">
    <source>
        <dbReference type="ARBA" id="ARBA00004141"/>
    </source>
</evidence>
<evidence type="ECO:0000256" key="3">
    <source>
        <dbReference type="ARBA" id="ARBA00022989"/>
    </source>
</evidence>
<feature type="compositionally biased region" description="Basic and acidic residues" evidence="5">
    <location>
        <begin position="197"/>
        <end position="206"/>
    </location>
</feature>
<evidence type="ECO:0000259" key="7">
    <source>
        <dbReference type="Pfam" id="PF01284"/>
    </source>
</evidence>
<feature type="transmembrane region" description="Helical" evidence="6">
    <location>
        <begin position="109"/>
        <end position="131"/>
    </location>
</feature>
<dbReference type="GeneID" id="80883964"/>
<dbReference type="PANTHER" id="PTHR37451">
    <property type="entry name" value="MARVEL DOMAIN"/>
    <property type="match status" value="1"/>
</dbReference>
<evidence type="ECO:0000256" key="4">
    <source>
        <dbReference type="ARBA" id="ARBA00023136"/>
    </source>
</evidence>
<keyword evidence="4 6" id="KW-0472">Membrane</keyword>
<evidence type="ECO:0000313" key="8">
    <source>
        <dbReference type="EMBL" id="KAJ8097212.1"/>
    </source>
</evidence>
<evidence type="ECO:0000313" key="9">
    <source>
        <dbReference type="Proteomes" id="UP001217417"/>
    </source>
</evidence>
<dbReference type="EMBL" id="JARPMG010000012">
    <property type="protein sequence ID" value="KAJ8097212.1"/>
    <property type="molecule type" value="Genomic_DNA"/>
</dbReference>
<organism evidence="8 9">
    <name type="scientific">Lipomyces tetrasporus</name>
    <dbReference type="NCBI Taxonomy" id="54092"/>
    <lineage>
        <taxon>Eukaryota</taxon>
        <taxon>Fungi</taxon>
        <taxon>Dikarya</taxon>
        <taxon>Ascomycota</taxon>
        <taxon>Saccharomycotina</taxon>
        <taxon>Lipomycetes</taxon>
        <taxon>Lipomycetales</taxon>
        <taxon>Lipomycetaceae</taxon>
        <taxon>Lipomyces</taxon>
    </lineage>
</organism>
<evidence type="ECO:0000256" key="5">
    <source>
        <dbReference type="SAM" id="MobiDB-lite"/>
    </source>
</evidence>
<gene>
    <name evidence="8" type="ORF">POJ06DRAFT_262770</name>
</gene>
<evidence type="ECO:0000256" key="6">
    <source>
        <dbReference type="SAM" id="Phobius"/>
    </source>
</evidence>
<dbReference type="AlphaFoldDB" id="A0AAD7QKZ9"/>
<keyword evidence="3 6" id="KW-1133">Transmembrane helix</keyword>
<evidence type="ECO:0000256" key="2">
    <source>
        <dbReference type="ARBA" id="ARBA00022692"/>
    </source>
</evidence>
<comment type="caution">
    <text evidence="8">The sequence shown here is derived from an EMBL/GenBank/DDBJ whole genome shotgun (WGS) entry which is preliminary data.</text>
</comment>
<name>A0AAD7QKZ9_9ASCO</name>
<sequence length="206" mass="23015">MEQVSDYTILLLSFLRFPQFVLSFLCIAVTDFSWNGHRNNEFYVICVSIWTLFTTLFLVFAPMYLSASAFHKGVMVGVEFLTNLFWFTAFISLAVGGEYDYGDSMKAPIAFAAAIWVLFVITSIIVATLFFGQRRVYTEITHDLDSVVGNADCPTSDIPLDRYSREDAHLISEGSASRPSDESTPPAYDGPAYGRIADGKPFHSHT</sequence>
<accession>A0AAD7QKZ9</accession>
<dbReference type="GO" id="GO:0016020">
    <property type="term" value="C:membrane"/>
    <property type="evidence" value="ECO:0007669"/>
    <property type="project" value="UniProtKB-SubCell"/>
</dbReference>
<feature type="transmembrane region" description="Helical" evidence="6">
    <location>
        <begin position="42"/>
        <end position="65"/>
    </location>
</feature>
<feature type="domain" description="MARVEL" evidence="7">
    <location>
        <begin position="12"/>
        <end position="124"/>
    </location>
</feature>